<dbReference type="Gene3D" id="2.40.160.20">
    <property type="match status" value="1"/>
</dbReference>
<dbReference type="EMBL" id="SOBR01000004">
    <property type="protein sequence ID" value="TDU21953.1"/>
    <property type="molecule type" value="Genomic_DNA"/>
</dbReference>
<proteinExistence type="inferred from homology"/>
<sequence>MIHDAPVHPPTSTFIARLAIHVDPPIELGENAQGKRRFIAITGGRVSGERLSGVVLAGGGDWQTIRPDGVADLHARYFLETDSGDRIEVENIGFRHGPADVMQRLQRGEPVAPESYYFLTTPRFFTTSPAYAWLTRTIFLGKAERTRDEVLIDLFAVD</sequence>
<evidence type="ECO:0000256" key="1">
    <source>
        <dbReference type="HAMAP-Rule" id="MF_00775"/>
    </source>
</evidence>
<dbReference type="OrthoDB" id="5294829at2"/>
<dbReference type="AlphaFoldDB" id="A0A4R7NME3"/>
<dbReference type="InterPro" id="IPR020915">
    <property type="entry name" value="UPF0311"/>
</dbReference>
<evidence type="ECO:0000313" key="2">
    <source>
        <dbReference type="EMBL" id="TDU21953.1"/>
    </source>
</evidence>
<dbReference type="Pfam" id="PF11578">
    <property type="entry name" value="DUF3237"/>
    <property type="match status" value="1"/>
</dbReference>
<comment type="caution">
    <text evidence="2">The sequence shown here is derived from an EMBL/GenBank/DDBJ whole genome shotgun (WGS) entry which is preliminary data.</text>
</comment>
<keyword evidence="3" id="KW-1185">Reference proteome</keyword>
<organism evidence="2 3">
    <name type="scientific">Chromohalobacter marismortui</name>
    <dbReference type="NCBI Taxonomy" id="42055"/>
    <lineage>
        <taxon>Bacteria</taxon>
        <taxon>Pseudomonadati</taxon>
        <taxon>Pseudomonadota</taxon>
        <taxon>Gammaproteobacteria</taxon>
        <taxon>Oceanospirillales</taxon>
        <taxon>Halomonadaceae</taxon>
        <taxon>Chromohalobacter</taxon>
    </lineage>
</organism>
<name>A0A4R7NME3_9GAMM</name>
<gene>
    <name evidence="2" type="ORF">C8E00_104133</name>
</gene>
<dbReference type="HAMAP" id="MF_00775">
    <property type="entry name" value="UPF0311"/>
    <property type="match status" value="1"/>
</dbReference>
<comment type="similarity">
    <text evidence="1">Belongs to the UPF0311 family.</text>
</comment>
<dbReference type="PANTHER" id="PTHR37315">
    <property type="entry name" value="UPF0311 PROTEIN BLR7842"/>
    <property type="match status" value="1"/>
</dbReference>
<dbReference type="PANTHER" id="PTHR37315:SF1">
    <property type="entry name" value="UPF0311 PROTEIN BLR7842"/>
    <property type="match status" value="1"/>
</dbReference>
<protein>
    <recommendedName>
        <fullName evidence="1">UPF0311 protein C8E00_104133</fullName>
    </recommendedName>
</protein>
<dbReference type="RefSeq" id="WP_133697361.1">
    <property type="nucleotide sequence ID" value="NZ_SOBR01000004.1"/>
</dbReference>
<reference evidence="2 3" key="1">
    <citation type="submission" date="2019-03" db="EMBL/GenBank/DDBJ databases">
        <title>Genomic Encyclopedia of Type Strains, Phase IV (KMG-IV): sequencing the most valuable type-strain genomes for metagenomic binning, comparative biology and taxonomic classification.</title>
        <authorList>
            <person name="Goeker M."/>
        </authorList>
    </citation>
    <scope>NUCLEOTIDE SEQUENCE [LARGE SCALE GENOMIC DNA]</scope>
    <source>
        <strain evidence="2 3">DSM 6770</strain>
    </source>
</reference>
<dbReference type="Proteomes" id="UP000295380">
    <property type="component" value="Unassembled WGS sequence"/>
</dbReference>
<evidence type="ECO:0000313" key="3">
    <source>
        <dbReference type="Proteomes" id="UP000295380"/>
    </source>
</evidence>
<accession>A0A4R7NME3</accession>